<feature type="coiled-coil region" evidence="1">
    <location>
        <begin position="551"/>
        <end position="578"/>
    </location>
</feature>
<evidence type="ECO:0000313" key="4">
    <source>
        <dbReference type="Proteomes" id="UP000019132"/>
    </source>
</evidence>
<evidence type="ECO:0000256" key="1">
    <source>
        <dbReference type="SAM" id="Coils"/>
    </source>
</evidence>
<keyword evidence="1" id="KW-0175">Coiled coil</keyword>
<dbReference type="Proteomes" id="UP000019132">
    <property type="component" value="Unassembled WGS sequence"/>
</dbReference>
<dbReference type="EMBL" id="GL376613">
    <property type="status" value="NOT_ANNOTATED_CDS"/>
    <property type="molecule type" value="Genomic_DNA"/>
</dbReference>
<feature type="region of interest" description="Disordered" evidence="2">
    <location>
        <begin position="195"/>
        <end position="215"/>
    </location>
</feature>
<reference evidence="4" key="2">
    <citation type="submission" date="2010-04" db="EMBL/GenBank/DDBJ databases">
        <authorList>
            <person name="Buell R."/>
            <person name="Hamilton J."/>
            <person name="Hostetler J."/>
        </authorList>
    </citation>
    <scope>NUCLEOTIDE SEQUENCE [LARGE SCALE GENOMIC DNA]</scope>
    <source>
        <strain evidence="4">DAOM:BR144</strain>
    </source>
</reference>
<dbReference type="EnsemblProtists" id="PYU1_T008619">
    <property type="protein sequence ID" value="PYU1_T008619"/>
    <property type="gene ID" value="PYU1_G008602"/>
</dbReference>
<feature type="region of interest" description="Disordered" evidence="2">
    <location>
        <begin position="1"/>
        <end position="70"/>
    </location>
</feature>
<keyword evidence="4" id="KW-1185">Reference proteome</keyword>
<evidence type="ECO:0000313" key="3">
    <source>
        <dbReference type="EnsemblProtists" id="PYU1_T008619"/>
    </source>
</evidence>
<organism evidence="3 4">
    <name type="scientific">Globisporangium ultimum (strain ATCC 200006 / CBS 805.95 / DAOM BR144)</name>
    <name type="common">Pythium ultimum</name>
    <dbReference type="NCBI Taxonomy" id="431595"/>
    <lineage>
        <taxon>Eukaryota</taxon>
        <taxon>Sar</taxon>
        <taxon>Stramenopiles</taxon>
        <taxon>Oomycota</taxon>
        <taxon>Peronosporomycetes</taxon>
        <taxon>Pythiales</taxon>
        <taxon>Pythiaceae</taxon>
        <taxon>Globisporangium</taxon>
    </lineage>
</organism>
<dbReference type="eggNOG" id="ENOG502SM9S">
    <property type="taxonomic scope" value="Eukaryota"/>
</dbReference>
<proteinExistence type="predicted"/>
<name>K3WUH2_GLOUD</name>
<dbReference type="OMA" id="SICMSAT"/>
<dbReference type="AlphaFoldDB" id="K3WUH2"/>
<protein>
    <submittedName>
        <fullName evidence="3">Uncharacterized protein</fullName>
    </submittedName>
</protein>
<feature type="coiled-coil region" evidence="1">
    <location>
        <begin position="346"/>
        <end position="518"/>
    </location>
</feature>
<dbReference type="STRING" id="431595.K3WUH2"/>
<reference evidence="4" key="1">
    <citation type="journal article" date="2010" name="Genome Biol.">
        <title>Genome sequence of the necrotrophic plant pathogen Pythium ultimum reveals original pathogenicity mechanisms and effector repertoire.</title>
        <authorList>
            <person name="Levesque C.A."/>
            <person name="Brouwer H."/>
            <person name="Cano L."/>
            <person name="Hamilton J.P."/>
            <person name="Holt C."/>
            <person name="Huitema E."/>
            <person name="Raffaele S."/>
            <person name="Robideau G.P."/>
            <person name="Thines M."/>
            <person name="Win J."/>
            <person name="Zerillo M.M."/>
            <person name="Beakes G.W."/>
            <person name="Boore J.L."/>
            <person name="Busam D."/>
            <person name="Dumas B."/>
            <person name="Ferriera S."/>
            <person name="Fuerstenberg S.I."/>
            <person name="Gachon C.M."/>
            <person name="Gaulin E."/>
            <person name="Govers F."/>
            <person name="Grenville-Briggs L."/>
            <person name="Horner N."/>
            <person name="Hostetler J."/>
            <person name="Jiang R.H."/>
            <person name="Johnson J."/>
            <person name="Krajaejun T."/>
            <person name="Lin H."/>
            <person name="Meijer H.J."/>
            <person name="Moore B."/>
            <person name="Morris P."/>
            <person name="Phuntmart V."/>
            <person name="Puiu D."/>
            <person name="Shetty J."/>
            <person name="Stajich J.E."/>
            <person name="Tripathy S."/>
            <person name="Wawra S."/>
            <person name="van West P."/>
            <person name="Whitty B.R."/>
            <person name="Coutinho P.M."/>
            <person name="Henrissat B."/>
            <person name="Martin F."/>
            <person name="Thomas P.D."/>
            <person name="Tyler B.M."/>
            <person name="De Vries R.P."/>
            <person name="Kamoun S."/>
            <person name="Yandell M."/>
            <person name="Tisserat N."/>
            <person name="Buell C.R."/>
        </authorList>
    </citation>
    <scope>NUCLEOTIDE SEQUENCE</scope>
    <source>
        <strain evidence="4">DAOM:BR144</strain>
    </source>
</reference>
<dbReference type="VEuPathDB" id="FungiDB:PYU1_G008602"/>
<dbReference type="HOGENOM" id="CLU_503096_0_0_1"/>
<reference evidence="3" key="3">
    <citation type="submission" date="2015-02" db="UniProtKB">
        <authorList>
            <consortium name="EnsemblProtists"/>
        </authorList>
    </citation>
    <scope>IDENTIFICATION</scope>
    <source>
        <strain evidence="3">DAOM BR144</strain>
    </source>
</reference>
<evidence type="ECO:0000256" key="2">
    <source>
        <dbReference type="SAM" id="MobiDB-lite"/>
    </source>
</evidence>
<accession>K3WUH2</accession>
<dbReference type="InParanoid" id="K3WUH2"/>
<sequence length="598" mass="66523">MVLSVDAAADVTRTTVGAKRKKGSSDALAWAAHNSPAADDDNNAPPHAKRMRMATAAGQATHQSSASALPAAPGSARFGFGFKPPAKAPQVAEPVATAVIGSMASSNQTEHEQSKAIDVKVDAAAPEQIVRGRGQLTAAEKAIGRLSARKMSNPNVKLEPKEHSVAAVAPRSSGRNAMKQKSASTASLLTRAPSLTLGTALPTPTPRSAIKAPKSTARDALEADTQAAGTENYDLPGVAQNTRVRDAFLTTFAENRVESLEELLKFRSKASKFNAKARQDEQVGYIRQLKTAVRAVCDEIRTFDSLAATMDDKIHSERAILERRLAVLEESMKSKDLIRSQFHEELNRLRYEKDAQSHQIQNLLQENARLQEAEQQSAKSLITLEENANQLQKQLLQAQKQNDELTLELKSHQATLTDRVQLYEEKKKELQHFYERKDTEEEKRKSLEIERLQTSLSNVREELAAVNKEKDNLKDRAKDCENELKQERERRTHLELEKRTLEAQNQSLEMRCTSISSETAELKAKLTQKEEEIMKMLTTMTEIQKFTTSANTKLEVEKKDLLEKIDALQKTIRDFERAEVENAGALREAKSQLEVSEL</sequence>